<evidence type="ECO:0000313" key="1">
    <source>
        <dbReference type="EMBL" id="ODN68371.1"/>
    </source>
</evidence>
<proteinExistence type="predicted"/>
<sequence>MVEDLFGGLGDLIVVDTESDLHAIGIASAMMSTHYELQNRMIAWLEARGMAPEAAAAYVRSMFEGLAAVAIETGRAGEAVVPAHHETKGGLNEYGRLHLTGIGWFDEIARALDGIAAHAEKLTAPKPAPKPDAKPA</sequence>
<keyword evidence="2" id="KW-1185">Reference proteome</keyword>
<dbReference type="AlphaFoldDB" id="A0A1E3GYG2"/>
<name>A0A1E3GYG2_9HYPH</name>
<dbReference type="EMBL" id="MCRJ01000195">
    <property type="protein sequence ID" value="ODN68371.1"/>
    <property type="molecule type" value="Genomic_DNA"/>
</dbReference>
<dbReference type="RefSeq" id="WP_069308425.1">
    <property type="nucleotide sequence ID" value="NZ_MCRJ01000195.1"/>
</dbReference>
<comment type="caution">
    <text evidence="1">The sequence shown here is derived from an EMBL/GenBank/DDBJ whole genome shotgun (WGS) entry which is preliminary data.</text>
</comment>
<evidence type="ECO:0000313" key="2">
    <source>
        <dbReference type="Proteomes" id="UP000094622"/>
    </source>
</evidence>
<dbReference type="Proteomes" id="UP000094622">
    <property type="component" value="Unassembled WGS sequence"/>
</dbReference>
<protein>
    <submittedName>
        <fullName evidence="1">Pyrroline-5-carboxylate reductase</fullName>
    </submittedName>
</protein>
<reference evidence="1 2" key="1">
    <citation type="submission" date="2016-07" db="EMBL/GenBank/DDBJ databases">
        <title>Draft Genome Sequence of Methylobrevis pamukkalensis PK2.</title>
        <authorList>
            <person name="Vasilenko O.V."/>
            <person name="Doronina N.V."/>
            <person name="Shmareva M.N."/>
            <person name="Tarlachkov S.V."/>
            <person name="Mustakhimov I."/>
            <person name="Trotsenko Y.A."/>
        </authorList>
    </citation>
    <scope>NUCLEOTIDE SEQUENCE [LARGE SCALE GENOMIC DNA]</scope>
    <source>
        <strain evidence="1 2">PK2</strain>
    </source>
</reference>
<organism evidence="1 2">
    <name type="scientific">Methylobrevis pamukkalensis</name>
    <dbReference type="NCBI Taxonomy" id="1439726"/>
    <lineage>
        <taxon>Bacteria</taxon>
        <taxon>Pseudomonadati</taxon>
        <taxon>Pseudomonadota</taxon>
        <taxon>Alphaproteobacteria</taxon>
        <taxon>Hyphomicrobiales</taxon>
        <taxon>Pleomorphomonadaceae</taxon>
        <taxon>Methylobrevis</taxon>
    </lineage>
</organism>
<accession>A0A1E3GYG2</accession>
<gene>
    <name evidence="1" type="ORF">A6302_04335</name>
</gene>